<keyword evidence="3" id="KW-1185">Reference proteome</keyword>
<proteinExistence type="predicted"/>
<organism evidence="2 3">
    <name type="scientific">Fomitopsis schrenkii</name>
    <name type="common">Brown rot fungus</name>
    <dbReference type="NCBI Taxonomy" id="2126942"/>
    <lineage>
        <taxon>Eukaryota</taxon>
        <taxon>Fungi</taxon>
        <taxon>Dikarya</taxon>
        <taxon>Basidiomycota</taxon>
        <taxon>Agaricomycotina</taxon>
        <taxon>Agaricomycetes</taxon>
        <taxon>Polyporales</taxon>
        <taxon>Fomitopsis</taxon>
    </lineage>
</organism>
<evidence type="ECO:0008006" key="4">
    <source>
        <dbReference type="Google" id="ProtNLM"/>
    </source>
</evidence>
<dbReference type="HOGENOM" id="CLU_055652_0_0_1"/>
<dbReference type="Proteomes" id="UP000015241">
    <property type="component" value="Unassembled WGS sequence"/>
</dbReference>
<gene>
    <name evidence="2" type="ORF">FOMPIDRAFT_91048</name>
</gene>
<reference evidence="2 3" key="1">
    <citation type="journal article" date="2012" name="Science">
        <title>The Paleozoic origin of enzymatic lignin decomposition reconstructed from 31 fungal genomes.</title>
        <authorList>
            <person name="Floudas D."/>
            <person name="Binder M."/>
            <person name="Riley R."/>
            <person name="Barry K."/>
            <person name="Blanchette R.A."/>
            <person name="Henrissat B."/>
            <person name="Martinez A.T."/>
            <person name="Otillar R."/>
            <person name="Spatafora J.W."/>
            <person name="Yadav J.S."/>
            <person name="Aerts A."/>
            <person name="Benoit I."/>
            <person name="Boyd A."/>
            <person name="Carlson A."/>
            <person name="Copeland A."/>
            <person name="Coutinho P.M."/>
            <person name="de Vries R.P."/>
            <person name="Ferreira P."/>
            <person name="Findley K."/>
            <person name="Foster B."/>
            <person name="Gaskell J."/>
            <person name="Glotzer D."/>
            <person name="Gorecki P."/>
            <person name="Heitman J."/>
            <person name="Hesse C."/>
            <person name="Hori C."/>
            <person name="Igarashi K."/>
            <person name="Jurgens J.A."/>
            <person name="Kallen N."/>
            <person name="Kersten P."/>
            <person name="Kohler A."/>
            <person name="Kuees U."/>
            <person name="Kumar T.K.A."/>
            <person name="Kuo A."/>
            <person name="LaButti K."/>
            <person name="Larrondo L.F."/>
            <person name="Lindquist E."/>
            <person name="Ling A."/>
            <person name="Lombard V."/>
            <person name="Lucas S."/>
            <person name="Lundell T."/>
            <person name="Martin R."/>
            <person name="McLaughlin D.J."/>
            <person name="Morgenstern I."/>
            <person name="Morin E."/>
            <person name="Murat C."/>
            <person name="Nagy L.G."/>
            <person name="Nolan M."/>
            <person name="Ohm R.A."/>
            <person name="Patyshakuliyeva A."/>
            <person name="Rokas A."/>
            <person name="Ruiz-Duenas F.J."/>
            <person name="Sabat G."/>
            <person name="Salamov A."/>
            <person name="Samejima M."/>
            <person name="Schmutz J."/>
            <person name="Slot J.C."/>
            <person name="St John F."/>
            <person name="Stenlid J."/>
            <person name="Sun H."/>
            <person name="Sun S."/>
            <person name="Syed K."/>
            <person name="Tsang A."/>
            <person name="Wiebenga A."/>
            <person name="Young D."/>
            <person name="Pisabarro A."/>
            <person name="Eastwood D.C."/>
            <person name="Martin F."/>
            <person name="Cullen D."/>
            <person name="Grigoriev I.V."/>
            <person name="Hibbett D.S."/>
        </authorList>
    </citation>
    <scope>NUCLEOTIDE SEQUENCE</scope>
    <source>
        <strain evidence="3">FP-58527</strain>
    </source>
</reference>
<keyword evidence="1" id="KW-0472">Membrane</keyword>
<keyword evidence="1" id="KW-1133">Transmembrane helix</keyword>
<evidence type="ECO:0000313" key="2">
    <source>
        <dbReference type="EMBL" id="EPT00036.1"/>
    </source>
</evidence>
<dbReference type="InParanoid" id="S8FEX7"/>
<protein>
    <recommendedName>
        <fullName evidence="4">Ubiquitin 3 binding protein But2 C-terminal domain-containing protein</fullName>
    </recommendedName>
</protein>
<keyword evidence="1" id="KW-0812">Transmembrane</keyword>
<dbReference type="STRING" id="743788.S8FEX7"/>
<feature type="transmembrane region" description="Helical" evidence="1">
    <location>
        <begin position="25"/>
        <end position="50"/>
    </location>
</feature>
<dbReference type="eggNOG" id="ENOG502RBY7">
    <property type="taxonomic scope" value="Eukaryota"/>
</dbReference>
<sequence length="269" mass="31169">MTPISIPADFFVNTSDYSDLRRSPIYLLLVEYFLVSLCMLCTAANISLLLQFPYKPSIGAELPKTDLQNLHHPSQYIHLDSIQYPSPPIHREFVNHPTFVSIVDREYPHKLADVDSRRYMSHNGMISPLERHFMVTDTISTIIQFRAIDYGMEMCELHVHLPSSESSISAMTRVETPLSVATVYRLNSSRALDERKISFASRPPRLYKVDDLTAMPWKYRVTCKSEELLSFELTRPSYEGGEKTRIEWWQDDDDLDERAALFMKQHSTK</sequence>
<evidence type="ECO:0000256" key="1">
    <source>
        <dbReference type="SAM" id="Phobius"/>
    </source>
</evidence>
<accession>S8FEX7</accession>
<name>S8FEX7_FOMSC</name>
<dbReference type="AlphaFoldDB" id="S8FEX7"/>
<dbReference type="OrthoDB" id="3350619at2759"/>
<evidence type="ECO:0000313" key="3">
    <source>
        <dbReference type="Proteomes" id="UP000015241"/>
    </source>
</evidence>
<dbReference type="EMBL" id="KE504152">
    <property type="protein sequence ID" value="EPT00036.1"/>
    <property type="molecule type" value="Genomic_DNA"/>
</dbReference>